<proteinExistence type="predicted"/>
<gene>
    <name evidence="5" type="ORF">OsI_17704</name>
</gene>
<dbReference type="STRING" id="39946.B8AVM8"/>
<dbReference type="Gramene" id="BGIOSGA017256-TA">
    <property type="protein sequence ID" value="BGIOSGA017256-PA"/>
    <property type="gene ID" value="BGIOSGA017256"/>
</dbReference>
<name>B8AVM8_ORYSI</name>
<dbReference type="Proteomes" id="UP000007015">
    <property type="component" value="Chromosome 4"/>
</dbReference>
<feature type="domain" description="Wall-associated receptor kinase galacturonan-binding" evidence="4">
    <location>
        <begin position="41"/>
        <end position="102"/>
    </location>
</feature>
<evidence type="ECO:0000256" key="2">
    <source>
        <dbReference type="ARBA" id="ARBA00022729"/>
    </source>
</evidence>
<reference evidence="5 6" key="1">
    <citation type="journal article" date="2005" name="PLoS Biol.">
        <title>The genomes of Oryza sativa: a history of duplications.</title>
        <authorList>
            <person name="Yu J."/>
            <person name="Wang J."/>
            <person name="Lin W."/>
            <person name="Li S."/>
            <person name="Li H."/>
            <person name="Zhou J."/>
            <person name="Ni P."/>
            <person name="Dong W."/>
            <person name="Hu S."/>
            <person name="Zeng C."/>
            <person name="Zhang J."/>
            <person name="Zhang Y."/>
            <person name="Li R."/>
            <person name="Xu Z."/>
            <person name="Li S."/>
            <person name="Li X."/>
            <person name="Zheng H."/>
            <person name="Cong L."/>
            <person name="Lin L."/>
            <person name="Yin J."/>
            <person name="Geng J."/>
            <person name="Li G."/>
            <person name="Shi J."/>
            <person name="Liu J."/>
            <person name="Lv H."/>
            <person name="Li J."/>
            <person name="Wang J."/>
            <person name="Deng Y."/>
            <person name="Ran L."/>
            <person name="Shi X."/>
            <person name="Wang X."/>
            <person name="Wu Q."/>
            <person name="Li C."/>
            <person name="Ren X."/>
            <person name="Wang J."/>
            <person name="Wang X."/>
            <person name="Li D."/>
            <person name="Liu D."/>
            <person name="Zhang X."/>
            <person name="Ji Z."/>
            <person name="Zhao W."/>
            <person name="Sun Y."/>
            <person name="Zhang Z."/>
            <person name="Bao J."/>
            <person name="Han Y."/>
            <person name="Dong L."/>
            <person name="Ji J."/>
            <person name="Chen P."/>
            <person name="Wu S."/>
            <person name="Liu J."/>
            <person name="Xiao Y."/>
            <person name="Bu D."/>
            <person name="Tan J."/>
            <person name="Yang L."/>
            <person name="Ye C."/>
            <person name="Zhang J."/>
            <person name="Xu J."/>
            <person name="Zhou Y."/>
            <person name="Yu Y."/>
            <person name="Zhang B."/>
            <person name="Zhuang S."/>
            <person name="Wei H."/>
            <person name="Liu B."/>
            <person name="Lei M."/>
            <person name="Yu H."/>
            <person name="Li Y."/>
            <person name="Xu H."/>
            <person name="Wei S."/>
            <person name="He X."/>
            <person name="Fang L."/>
            <person name="Zhang Z."/>
            <person name="Zhang Y."/>
            <person name="Huang X."/>
            <person name="Su Z."/>
            <person name="Tong W."/>
            <person name="Li J."/>
            <person name="Tong Z."/>
            <person name="Li S."/>
            <person name="Ye J."/>
            <person name="Wang L."/>
            <person name="Fang L."/>
            <person name="Lei T."/>
            <person name="Chen C."/>
            <person name="Chen H."/>
            <person name="Xu Z."/>
            <person name="Li H."/>
            <person name="Huang H."/>
            <person name="Zhang F."/>
            <person name="Xu H."/>
            <person name="Li N."/>
            <person name="Zhao C."/>
            <person name="Li S."/>
            <person name="Dong L."/>
            <person name="Huang Y."/>
            <person name="Li L."/>
            <person name="Xi Y."/>
            <person name="Qi Q."/>
            <person name="Li W."/>
            <person name="Zhang B."/>
            <person name="Hu W."/>
            <person name="Zhang Y."/>
            <person name="Tian X."/>
            <person name="Jiao Y."/>
            <person name="Liang X."/>
            <person name="Jin J."/>
            <person name="Gao L."/>
            <person name="Zheng W."/>
            <person name="Hao B."/>
            <person name="Liu S."/>
            <person name="Wang W."/>
            <person name="Yuan L."/>
            <person name="Cao M."/>
            <person name="McDermott J."/>
            <person name="Samudrala R."/>
            <person name="Wang J."/>
            <person name="Wong G.K."/>
            <person name="Yang H."/>
        </authorList>
    </citation>
    <scope>NUCLEOTIDE SEQUENCE [LARGE SCALE GENOMIC DNA]</scope>
    <source>
        <strain evidence="6">cv. 93-11</strain>
    </source>
</reference>
<evidence type="ECO:0000313" key="5">
    <source>
        <dbReference type="EMBL" id="EEC78145.1"/>
    </source>
</evidence>
<dbReference type="Pfam" id="PF13947">
    <property type="entry name" value="GUB_WAK_bind"/>
    <property type="match status" value="1"/>
</dbReference>
<sequence>MKQLSSSCPAKIGTMVVVVVGALLFHLVVTALAAPVALPGCPETCGNVTVPYPFGIGHGCFRDGFELACDETHPAAPPKLRFARNGVEVIDISLPSGTVRVATRMLGTGSSSSLPRQLNGSWPAGLPANGSLAVSTRHNRFVAMGCNLLANLVANDDDDYISVCAALCVVRSALPRDAAAASSCSGFGCCQTPVARGLPSYGVHLNDLTQRSVTVGSYGAAFIADGEWFAGEQRSLQLGFVADPRKLADSTAVPTVLEWSLDMDRDQDMFWYDTRVSQWTRCVSVHSAIDDAVDGNLYGRARCNCSKGYEGNPYLANGCQGNCVLQIGVAAGSPEDGNAVMVDAQKFMQGSLYRSAMESKKQSYLANLALYPGRTELPFFPANTQALILQPIGDKGIAVIGGDTIRGFTNLDQAWIAMIADKLDATLSKS</sequence>
<keyword evidence="2 3" id="KW-0732">Signal</keyword>
<feature type="chain" id="PRO_5002868257" description="Wall-associated receptor kinase galacturonan-binding domain-containing protein" evidence="3">
    <location>
        <begin position="34"/>
        <end position="430"/>
    </location>
</feature>
<dbReference type="Pfam" id="PF11152">
    <property type="entry name" value="CCB2_CCB4"/>
    <property type="match status" value="1"/>
</dbReference>
<feature type="signal peptide" evidence="3">
    <location>
        <begin position="1"/>
        <end position="33"/>
    </location>
</feature>
<organism evidence="5 6">
    <name type="scientific">Oryza sativa subsp. indica</name>
    <name type="common">Rice</name>
    <dbReference type="NCBI Taxonomy" id="39946"/>
    <lineage>
        <taxon>Eukaryota</taxon>
        <taxon>Viridiplantae</taxon>
        <taxon>Streptophyta</taxon>
        <taxon>Embryophyta</taxon>
        <taxon>Tracheophyta</taxon>
        <taxon>Spermatophyta</taxon>
        <taxon>Magnoliopsida</taxon>
        <taxon>Liliopsida</taxon>
        <taxon>Poales</taxon>
        <taxon>Poaceae</taxon>
        <taxon>BOP clade</taxon>
        <taxon>Oryzoideae</taxon>
        <taxon>Oryzeae</taxon>
        <taxon>Oryzinae</taxon>
        <taxon>Oryza</taxon>
        <taxon>Oryza sativa</taxon>
    </lineage>
</organism>
<dbReference type="GO" id="GO:0030247">
    <property type="term" value="F:polysaccharide binding"/>
    <property type="evidence" value="ECO:0007669"/>
    <property type="project" value="InterPro"/>
</dbReference>
<dbReference type="GO" id="GO:0016020">
    <property type="term" value="C:membrane"/>
    <property type="evidence" value="ECO:0007669"/>
    <property type="project" value="UniProtKB-SubCell"/>
</dbReference>
<dbReference type="PANTHER" id="PTHR33491">
    <property type="entry name" value="OSJNBA0016N04.9 PROTEIN"/>
    <property type="match status" value="1"/>
</dbReference>
<accession>B8AVM8</accession>
<evidence type="ECO:0000313" key="6">
    <source>
        <dbReference type="Proteomes" id="UP000007015"/>
    </source>
</evidence>
<keyword evidence="6" id="KW-1185">Reference proteome</keyword>
<evidence type="ECO:0000256" key="1">
    <source>
        <dbReference type="ARBA" id="ARBA00004167"/>
    </source>
</evidence>
<dbReference type="HOGENOM" id="CLU_000288_43_10_1"/>
<dbReference type="OMA" id="GHGCFRD"/>
<comment type="subcellular location">
    <subcellularLocation>
        <location evidence="1">Membrane</location>
        <topology evidence="1">Single-pass membrane protein</topology>
    </subcellularLocation>
</comment>
<dbReference type="InterPro" id="IPR021325">
    <property type="entry name" value="CCB2/CCB4"/>
</dbReference>
<dbReference type="InterPro" id="IPR025287">
    <property type="entry name" value="WAK_GUB"/>
</dbReference>
<dbReference type="EMBL" id="CM000129">
    <property type="protein sequence ID" value="EEC78145.1"/>
    <property type="molecule type" value="Genomic_DNA"/>
</dbReference>
<evidence type="ECO:0000259" key="4">
    <source>
        <dbReference type="Pfam" id="PF13947"/>
    </source>
</evidence>
<dbReference type="AlphaFoldDB" id="B8AVM8"/>
<protein>
    <recommendedName>
        <fullName evidence="4">Wall-associated receptor kinase galacturonan-binding domain-containing protein</fullName>
    </recommendedName>
</protein>
<evidence type="ECO:0000256" key="3">
    <source>
        <dbReference type="SAM" id="SignalP"/>
    </source>
</evidence>